<feature type="compositionally biased region" description="Basic and acidic residues" evidence="1">
    <location>
        <begin position="972"/>
        <end position="984"/>
    </location>
</feature>
<dbReference type="Pfam" id="PF23465">
    <property type="entry name" value="DUF7131"/>
    <property type="match status" value="1"/>
</dbReference>
<feature type="region of interest" description="Disordered" evidence="1">
    <location>
        <begin position="317"/>
        <end position="400"/>
    </location>
</feature>
<accession>A0A0G2GM97</accession>
<comment type="caution">
    <text evidence="3">The sequence shown here is derived from an EMBL/GenBank/DDBJ whole genome shotgun (WGS) entry which is preliminary data.</text>
</comment>
<protein>
    <submittedName>
        <fullName evidence="3">Putative ddhd domain-containing protein</fullName>
    </submittedName>
</protein>
<dbReference type="GO" id="GO:0004620">
    <property type="term" value="F:phospholipase activity"/>
    <property type="evidence" value="ECO:0007669"/>
    <property type="project" value="TreeGrafter"/>
</dbReference>
<feature type="region of interest" description="Disordered" evidence="1">
    <location>
        <begin position="204"/>
        <end position="254"/>
    </location>
</feature>
<evidence type="ECO:0000313" key="3">
    <source>
        <dbReference type="EMBL" id="KKY24568.1"/>
    </source>
</evidence>
<gene>
    <name evidence="3" type="ORF">UCRPC4_g02387</name>
</gene>
<feature type="region of interest" description="Disordered" evidence="1">
    <location>
        <begin position="972"/>
        <end position="995"/>
    </location>
</feature>
<feature type="domain" description="DDHD" evidence="2">
    <location>
        <begin position="618"/>
        <end position="971"/>
    </location>
</feature>
<dbReference type="SMART" id="SM01127">
    <property type="entry name" value="DDHD"/>
    <property type="match status" value="1"/>
</dbReference>
<evidence type="ECO:0000313" key="4">
    <source>
        <dbReference type="Proteomes" id="UP000053317"/>
    </source>
</evidence>
<dbReference type="PROSITE" id="PS51043">
    <property type="entry name" value="DDHD"/>
    <property type="match status" value="1"/>
</dbReference>
<dbReference type="GO" id="GO:0046872">
    <property type="term" value="F:metal ion binding"/>
    <property type="evidence" value="ECO:0007669"/>
    <property type="project" value="InterPro"/>
</dbReference>
<dbReference type="PANTHER" id="PTHR23509:SF10">
    <property type="entry name" value="LD21067P"/>
    <property type="match status" value="1"/>
</dbReference>
<organism evidence="3 4">
    <name type="scientific">Phaeomoniella chlamydospora</name>
    <name type="common">Phaeoacremonium chlamydosporum</name>
    <dbReference type="NCBI Taxonomy" id="158046"/>
    <lineage>
        <taxon>Eukaryota</taxon>
        <taxon>Fungi</taxon>
        <taxon>Dikarya</taxon>
        <taxon>Ascomycota</taxon>
        <taxon>Pezizomycotina</taxon>
        <taxon>Eurotiomycetes</taxon>
        <taxon>Chaetothyriomycetidae</taxon>
        <taxon>Phaeomoniellales</taxon>
        <taxon>Phaeomoniellaceae</taxon>
        <taxon>Phaeomoniella</taxon>
    </lineage>
</organism>
<feature type="compositionally biased region" description="Polar residues" evidence="1">
    <location>
        <begin position="221"/>
        <end position="251"/>
    </location>
</feature>
<feature type="compositionally biased region" description="Polar residues" evidence="1">
    <location>
        <begin position="865"/>
        <end position="905"/>
    </location>
</feature>
<evidence type="ECO:0000256" key="1">
    <source>
        <dbReference type="SAM" id="MobiDB-lite"/>
    </source>
</evidence>
<feature type="region of interest" description="Disordered" evidence="1">
    <location>
        <begin position="115"/>
        <end position="134"/>
    </location>
</feature>
<dbReference type="GO" id="GO:0005737">
    <property type="term" value="C:cytoplasm"/>
    <property type="evidence" value="ECO:0007669"/>
    <property type="project" value="TreeGrafter"/>
</dbReference>
<dbReference type="InterPro" id="IPR058055">
    <property type="entry name" value="PA-PLA1"/>
</dbReference>
<dbReference type="PANTHER" id="PTHR23509">
    <property type="entry name" value="PA-PL1 PHOSPHOLIPASE FAMILY"/>
    <property type="match status" value="1"/>
</dbReference>
<feature type="compositionally biased region" description="Low complexity" evidence="1">
    <location>
        <begin position="207"/>
        <end position="220"/>
    </location>
</feature>
<feature type="compositionally biased region" description="Basic and acidic residues" evidence="1">
    <location>
        <begin position="22"/>
        <end position="31"/>
    </location>
</feature>
<feature type="compositionally biased region" description="Basic and acidic residues" evidence="1">
    <location>
        <begin position="338"/>
        <end position="359"/>
    </location>
</feature>
<evidence type="ECO:0000259" key="2">
    <source>
        <dbReference type="PROSITE" id="PS51043"/>
    </source>
</evidence>
<sequence length="995" mass="110519">MATSEAKASFLTWGRQTTQKQPESEKEKPQEILRASSGLDHQTIHRPISLKRYPKDCPSLKTRWFYAVDVPKRKPFAQETAAEEGAKPAPTPKKFVPFSLKDSYTIESAFQTLAEQEDSEAQQGTGRNAADSRKSWKVPVNEDYLFDVDIKNYEIEPAYWLGPAYEVRRGTWFYPENPPRPCDENLANQLEEGYLKVRPWENPIVKSPRSASQPRSRPSSLITDKSGTEKIVSTPTTPRQAPIDTSSSKTETNTDNKYRLFGTYMNSTATYHDATTVYVKSDDLLSRMSTTVYQSFGSVGGTKLVRGYMEAGRAEVKATTSVAKRRSAPPGSLSSTPERSESPGREQTETEDTPRRSTLERQLSSLAGAPVGSSEDLAEEARKQEEKEMEDYREQDGDEQAREYDHLVLVTHGIGQRLGLRLDSINFIHDVNTMRKSLKAVYANSPDLQALNSQINELPKNCRIQVLPVCWRHLLDFPKQSLRDNRNELDLADVDAIDEDEYPSLADITVDGVPAVRNLITDLAMDVLLYQSAYREHIAGIVQRECNRIYKLFKERNPTFAGRVSLVGHSLGSAILFDILCRQKDTAPGKAVNLHKAPSSKTKSRIRADTYERFHLDLDFECENFFCLGSPIALFQMLKGRTIVGRHKGLDQPLESPFDPDHMDDPFLGAASSDLGMGTTEAKPKILLPITVSSPKCQDLYNIFHPTDPISYRIEPLISPAMSSLKPQPLPYTKKGLFGAPGIANIGARVGQSVGSMWYNFTSGVASSLLNRSLGLTGEEQALSQDGKTPAQLRAQMTNTNVSASTTKGNNPGAAPTLVADERKQQMLADQASSNNPSTADHLPTLIDSEIETLYSGFQKRRRSQQQLDDQTSTNPTDDNSNPLANTTNPPASALYSDTSSNQAAEESFRDRSRKLKREEAKVRALNSNGRVDYSIQEGVFDISLLASIASHLSYWNDEDVNHFMMSQMLSKKKENGNRNRNGDGDGDGDLGGGL</sequence>
<feature type="compositionally biased region" description="Basic and acidic residues" evidence="1">
    <location>
        <begin position="907"/>
        <end position="918"/>
    </location>
</feature>
<dbReference type="Pfam" id="PF23463">
    <property type="entry name" value="WWE_2"/>
    <property type="match status" value="1"/>
</dbReference>
<dbReference type="Pfam" id="PF02862">
    <property type="entry name" value="DDHD"/>
    <property type="match status" value="1"/>
</dbReference>
<feature type="compositionally biased region" description="Basic and acidic residues" evidence="1">
    <location>
        <begin position="379"/>
        <end position="400"/>
    </location>
</feature>
<dbReference type="OrthoDB" id="431378at2759"/>
<dbReference type="Proteomes" id="UP000053317">
    <property type="component" value="Unassembled WGS sequence"/>
</dbReference>
<dbReference type="EMBL" id="LCWF01000058">
    <property type="protein sequence ID" value="KKY24568.1"/>
    <property type="molecule type" value="Genomic_DNA"/>
</dbReference>
<dbReference type="InterPro" id="IPR057826">
    <property type="entry name" value="WWE_C20G8.02"/>
</dbReference>
<feature type="region of interest" description="Disordered" evidence="1">
    <location>
        <begin position="1"/>
        <end position="47"/>
    </location>
</feature>
<feature type="region of interest" description="Disordered" evidence="1">
    <location>
        <begin position="859"/>
        <end position="918"/>
    </location>
</feature>
<dbReference type="InterPro" id="IPR004177">
    <property type="entry name" value="DDHD_dom"/>
</dbReference>
<proteinExistence type="predicted"/>
<dbReference type="AlphaFoldDB" id="A0A0G2GM97"/>
<name>A0A0G2GM97_PHACM</name>
<reference evidence="3 4" key="2">
    <citation type="submission" date="2015-05" db="EMBL/GenBank/DDBJ databases">
        <authorList>
            <person name="Morales-Cruz A."/>
            <person name="Amrine K.C."/>
            <person name="Cantu D."/>
        </authorList>
    </citation>
    <scope>NUCLEOTIDE SEQUENCE [LARGE SCALE GENOMIC DNA]</scope>
    <source>
        <strain evidence="3">UCRPC4</strain>
    </source>
</reference>
<reference evidence="3 4" key="1">
    <citation type="submission" date="2015-05" db="EMBL/GenBank/DDBJ databases">
        <title>Distinctive expansion of gene families associated with plant cell wall degradation and secondary metabolism in the genomes of grapevine trunk pathogens.</title>
        <authorList>
            <person name="Lawrence D.P."/>
            <person name="Travadon R."/>
            <person name="Rolshausen P.E."/>
            <person name="Baumgartner K."/>
        </authorList>
    </citation>
    <scope>NUCLEOTIDE SEQUENCE [LARGE SCALE GENOMIC DNA]</scope>
    <source>
        <strain evidence="3">UCRPC4</strain>
    </source>
</reference>
<dbReference type="InterPro" id="IPR055555">
    <property type="entry name" value="PA-PLA1_DUF7131"/>
</dbReference>
<keyword evidence="4" id="KW-1185">Reference proteome</keyword>